<dbReference type="Pfam" id="PF00067">
    <property type="entry name" value="p450"/>
    <property type="match status" value="1"/>
</dbReference>
<dbReference type="SUPFAM" id="SSF48264">
    <property type="entry name" value="Cytochrome P450"/>
    <property type="match status" value="1"/>
</dbReference>
<dbReference type="PRINTS" id="PR00359">
    <property type="entry name" value="BP450"/>
</dbReference>
<sequence length="87" mass="9754">MDKEVFEDPFTLNIHRPNNKKHLTFGIGPHFCLGAPLARLEANIGIGMFMDQFQQIEPVPGFQLEENLTPSAAGQMLTQLPLRVHQA</sequence>
<keyword evidence="2" id="KW-0479">Metal-binding</keyword>
<reference evidence="3 4" key="1">
    <citation type="submission" date="2021-04" db="EMBL/GenBank/DDBJ databases">
        <title>Draft genome sequence of Paenibacillus cisolokensis, LC2-13A.</title>
        <authorList>
            <person name="Uke A."/>
            <person name="Chhe C."/>
            <person name="Baramee S."/>
            <person name="Kosugi A."/>
        </authorList>
    </citation>
    <scope>NUCLEOTIDE SEQUENCE [LARGE SCALE GENOMIC DNA]</scope>
    <source>
        <strain evidence="3 4">LC2-13A</strain>
    </source>
</reference>
<dbReference type="InterPro" id="IPR002397">
    <property type="entry name" value="Cyt_P450_B"/>
</dbReference>
<comment type="similarity">
    <text evidence="1 2">Belongs to the cytochrome P450 family.</text>
</comment>
<keyword evidence="2" id="KW-0560">Oxidoreductase</keyword>
<dbReference type="Proteomes" id="UP000680304">
    <property type="component" value="Unassembled WGS sequence"/>
</dbReference>
<evidence type="ECO:0000256" key="1">
    <source>
        <dbReference type="ARBA" id="ARBA00010617"/>
    </source>
</evidence>
<gene>
    <name evidence="3" type="ORF">PACILC2_19280</name>
</gene>
<organism evidence="3 4">
    <name type="scientific">Paenibacillus cisolokensis</name>
    <dbReference type="NCBI Taxonomy" id="1658519"/>
    <lineage>
        <taxon>Bacteria</taxon>
        <taxon>Bacillati</taxon>
        <taxon>Bacillota</taxon>
        <taxon>Bacilli</taxon>
        <taxon>Bacillales</taxon>
        <taxon>Paenibacillaceae</taxon>
        <taxon>Paenibacillus</taxon>
    </lineage>
</organism>
<evidence type="ECO:0008006" key="5">
    <source>
        <dbReference type="Google" id="ProtNLM"/>
    </source>
</evidence>
<evidence type="ECO:0000256" key="2">
    <source>
        <dbReference type="RuleBase" id="RU000461"/>
    </source>
</evidence>
<name>A0ABQ4N579_9BACL</name>
<evidence type="ECO:0000313" key="4">
    <source>
        <dbReference type="Proteomes" id="UP000680304"/>
    </source>
</evidence>
<dbReference type="EMBL" id="BOVJ01000061">
    <property type="protein sequence ID" value="GIQ63360.1"/>
    <property type="molecule type" value="Genomic_DNA"/>
</dbReference>
<dbReference type="Gene3D" id="1.10.630.10">
    <property type="entry name" value="Cytochrome P450"/>
    <property type="match status" value="1"/>
</dbReference>
<keyword evidence="4" id="KW-1185">Reference proteome</keyword>
<dbReference type="PANTHER" id="PTHR46696">
    <property type="entry name" value="P450, PUTATIVE (EUROFUNG)-RELATED"/>
    <property type="match status" value="1"/>
</dbReference>
<keyword evidence="2" id="KW-0349">Heme</keyword>
<dbReference type="InterPro" id="IPR001128">
    <property type="entry name" value="Cyt_P450"/>
</dbReference>
<dbReference type="InterPro" id="IPR017972">
    <property type="entry name" value="Cyt_P450_CS"/>
</dbReference>
<evidence type="ECO:0000313" key="3">
    <source>
        <dbReference type="EMBL" id="GIQ63360.1"/>
    </source>
</evidence>
<protein>
    <recommendedName>
        <fullName evidence="5">Cytochrome P450</fullName>
    </recommendedName>
</protein>
<dbReference type="PROSITE" id="PS00086">
    <property type="entry name" value="CYTOCHROME_P450"/>
    <property type="match status" value="1"/>
</dbReference>
<proteinExistence type="inferred from homology"/>
<comment type="caution">
    <text evidence="3">The sequence shown here is derived from an EMBL/GenBank/DDBJ whole genome shotgun (WGS) entry which is preliminary data.</text>
</comment>
<dbReference type="PANTHER" id="PTHR46696:SF4">
    <property type="entry name" value="BIOTIN BIOSYNTHESIS CYTOCHROME P450"/>
    <property type="match status" value="1"/>
</dbReference>
<accession>A0ABQ4N579</accession>
<keyword evidence="2" id="KW-0408">Iron</keyword>
<keyword evidence="2" id="KW-0503">Monooxygenase</keyword>
<dbReference type="InterPro" id="IPR036396">
    <property type="entry name" value="Cyt_P450_sf"/>
</dbReference>